<gene>
    <name evidence="3" type="ORF">QNI19_27170</name>
</gene>
<evidence type="ECO:0000313" key="4">
    <source>
        <dbReference type="Proteomes" id="UP001228581"/>
    </source>
</evidence>
<feature type="domain" description="Response regulatory" evidence="2">
    <location>
        <begin position="45"/>
        <end position="170"/>
    </location>
</feature>
<keyword evidence="4" id="KW-1185">Reference proteome</keyword>
<keyword evidence="1" id="KW-0597">Phosphoprotein</keyword>
<evidence type="ECO:0000259" key="2">
    <source>
        <dbReference type="PROSITE" id="PS50110"/>
    </source>
</evidence>
<dbReference type="InterPro" id="IPR001789">
    <property type="entry name" value="Sig_transdc_resp-reg_receiver"/>
</dbReference>
<feature type="modified residue" description="4-aspartylphosphate" evidence="1">
    <location>
        <position position="100"/>
    </location>
</feature>
<sequence>MFTKSVSSDWMIHLIENEIFVHNSFEVSSMSMNPLNTKLYASFSNALVIDDDVVDSMITKIVLTKSGFANNVIIYNSIPAVIDYLGVVSSEEYPQSVFLDMDMSYQKGFDFLHFLEDYPSFLKENCYLYVLSSSFTMMDTKQLYSFSRVRKFLQKPMTRQLVWKLMDSLES</sequence>
<dbReference type="InterPro" id="IPR011006">
    <property type="entry name" value="CheY-like_superfamily"/>
</dbReference>
<name>A0ABT7CVM5_9BACT</name>
<accession>A0ABT7CVM5</accession>
<dbReference type="SUPFAM" id="SSF52172">
    <property type="entry name" value="CheY-like"/>
    <property type="match status" value="1"/>
</dbReference>
<dbReference type="RefSeq" id="WP_314001622.1">
    <property type="nucleotide sequence ID" value="NZ_JASJOT010000024.1"/>
</dbReference>
<dbReference type="Proteomes" id="UP001228581">
    <property type="component" value="Unassembled WGS sequence"/>
</dbReference>
<proteinExistence type="predicted"/>
<dbReference type="Gene3D" id="3.40.50.2300">
    <property type="match status" value="1"/>
</dbReference>
<dbReference type="EMBL" id="JASJOT010000024">
    <property type="protein sequence ID" value="MDJ1496644.1"/>
    <property type="molecule type" value="Genomic_DNA"/>
</dbReference>
<dbReference type="PROSITE" id="PS50110">
    <property type="entry name" value="RESPONSE_REGULATORY"/>
    <property type="match status" value="1"/>
</dbReference>
<reference evidence="3 4" key="1">
    <citation type="submission" date="2023-05" db="EMBL/GenBank/DDBJ databases">
        <authorList>
            <person name="Zhang X."/>
        </authorList>
    </citation>
    <scope>NUCLEOTIDE SEQUENCE [LARGE SCALE GENOMIC DNA]</scope>
    <source>
        <strain evidence="3 4">DM2B3-1</strain>
    </source>
</reference>
<evidence type="ECO:0000313" key="3">
    <source>
        <dbReference type="EMBL" id="MDJ1496644.1"/>
    </source>
</evidence>
<evidence type="ECO:0000256" key="1">
    <source>
        <dbReference type="PROSITE-ProRule" id="PRU00169"/>
    </source>
</evidence>
<organism evidence="3 4">
    <name type="scientific">Xanthocytophaga flava</name>
    <dbReference type="NCBI Taxonomy" id="3048013"/>
    <lineage>
        <taxon>Bacteria</taxon>
        <taxon>Pseudomonadati</taxon>
        <taxon>Bacteroidota</taxon>
        <taxon>Cytophagia</taxon>
        <taxon>Cytophagales</taxon>
        <taxon>Rhodocytophagaceae</taxon>
        <taxon>Xanthocytophaga</taxon>
    </lineage>
</organism>
<protein>
    <recommendedName>
        <fullName evidence="2">Response regulatory domain-containing protein</fullName>
    </recommendedName>
</protein>
<comment type="caution">
    <text evidence="3">The sequence shown here is derived from an EMBL/GenBank/DDBJ whole genome shotgun (WGS) entry which is preliminary data.</text>
</comment>